<evidence type="ECO:0008006" key="4">
    <source>
        <dbReference type="Google" id="ProtNLM"/>
    </source>
</evidence>
<evidence type="ECO:0000313" key="3">
    <source>
        <dbReference type="Proteomes" id="UP000831390"/>
    </source>
</evidence>
<keyword evidence="1" id="KW-1133">Transmembrane helix</keyword>
<feature type="transmembrane region" description="Helical" evidence="1">
    <location>
        <begin position="12"/>
        <end position="35"/>
    </location>
</feature>
<keyword evidence="1" id="KW-0472">Membrane</keyword>
<evidence type="ECO:0000256" key="1">
    <source>
        <dbReference type="SAM" id="Phobius"/>
    </source>
</evidence>
<feature type="transmembrane region" description="Helical" evidence="1">
    <location>
        <begin position="92"/>
        <end position="114"/>
    </location>
</feature>
<protein>
    <recommendedName>
        <fullName evidence="4">DUF1634 domain-containing protein</fullName>
    </recommendedName>
</protein>
<name>A0ABY4B1Q1_9BACT</name>
<dbReference type="Proteomes" id="UP000831390">
    <property type="component" value="Chromosome"/>
</dbReference>
<gene>
    <name evidence="2" type="ORF">MTP16_12530</name>
</gene>
<proteinExistence type="predicted"/>
<sequence length="115" mass="12982">MKALNATALRISWWSVWLLMAADAAIVSFCFYQNAYYHGDGFGNLPIGAPKWMHSLKEAMGWLVCFATIVIPVLVLVSVAFSAVYWRSFKRLIPLALLAALSAIIIWFFGAYIFW</sequence>
<organism evidence="2 3">
    <name type="scientific">Hymenobacter monticola</name>
    <dbReference type="NCBI Taxonomy" id="1705399"/>
    <lineage>
        <taxon>Bacteria</taxon>
        <taxon>Pseudomonadati</taxon>
        <taxon>Bacteroidota</taxon>
        <taxon>Cytophagia</taxon>
        <taxon>Cytophagales</taxon>
        <taxon>Hymenobacteraceae</taxon>
        <taxon>Hymenobacter</taxon>
    </lineage>
</organism>
<keyword evidence="1" id="KW-0812">Transmembrane</keyword>
<keyword evidence="3" id="KW-1185">Reference proteome</keyword>
<dbReference type="EMBL" id="CP094534">
    <property type="protein sequence ID" value="UOE31961.1"/>
    <property type="molecule type" value="Genomic_DNA"/>
</dbReference>
<accession>A0ABY4B1Q1</accession>
<dbReference type="RefSeq" id="WP_243508995.1">
    <property type="nucleotide sequence ID" value="NZ_CP094534.1"/>
</dbReference>
<evidence type="ECO:0000313" key="2">
    <source>
        <dbReference type="EMBL" id="UOE31961.1"/>
    </source>
</evidence>
<reference evidence="2 3" key="1">
    <citation type="submission" date="2022-03" db="EMBL/GenBank/DDBJ databases">
        <title>Hymenobactersp. isolated from the air.</title>
        <authorList>
            <person name="Won M."/>
            <person name="Kwon S.-W."/>
        </authorList>
    </citation>
    <scope>NUCLEOTIDE SEQUENCE [LARGE SCALE GENOMIC DNA]</scope>
    <source>
        <strain evidence="2 3">KACC 22596</strain>
    </source>
</reference>
<feature type="transmembrane region" description="Helical" evidence="1">
    <location>
        <begin position="60"/>
        <end position="85"/>
    </location>
</feature>